<evidence type="ECO:0000256" key="1">
    <source>
        <dbReference type="SAM" id="MobiDB-lite"/>
    </source>
</evidence>
<feature type="compositionally biased region" description="Polar residues" evidence="1">
    <location>
        <begin position="361"/>
        <end position="376"/>
    </location>
</feature>
<protein>
    <recommendedName>
        <fullName evidence="6">CCHC-type domain-containing protein</fullName>
    </recommendedName>
</protein>
<proteinExistence type="predicted"/>
<evidence type="ECO:0008006" key="6">
    <source>
        <dbReference type="Google" id="ProtNLM"/>
    </source>
</evidence>
<gene>
    <name evidence="4" type="ORF">QYE76_065122</name>
</gene>
<feature type="compositionally biased region" description="Basic and acidic residues" evidence="1">
    <location>
        <begin position="379"/>
        <end position="391"/>
    </location>
</feature>
<dbReference type="PANTHER" id="PTHR31286:SF166">
    <property type="entry name" value="OS01G0177800 PROTEIN"/>
    <property type="match status" value="1"/>
</dbReference>
<reference evidence="4" key="1">
    <citation type="submission" date="2023-07" db="EMBL/GenBank/DDBJ databases">
        <title>A chromosome-level genome assembly of Lolium multiflorum.</title>
        <authorList>
            <person name="Chen Y."/>
            <person name="Copetti D."/>
            <person name="Kolliker R."/>
            <person name="Studer B."/>
        </authorList>
    </citation>
    <scope>NUCLEOTIDE SEQUENCE</scope>
    <source>
        <strain evidence="4">02402/16</strain>
        <tissue evidence="4">Leaf</tissue>
    </source>
</reference>
<feature type="domain" description="Zinc knuckle CX2CX4HX4C" evidence="3">
    <location>
        <begin position="194"/>
        <end position="242"/>
    </location>
</feature>
<dbReference type="Pfam" id="PF14111">
    <property type="entry name" value="DUF4283"/>
    <property type="match status" value="1"/>
</dbReference>
<dbReference type="InterPro" id="IPR025836">
    <property type="entry name" value="Zn_knuckle_CX2CX4HX4C"/>
</dbReference>
<comment type="caution">
    <text evidence="4">The sequence shown here is derived from an EMBL/GenBank/DDBJ whole genome shotgun (WGS) entry which is preliminary data.</text>
</comment>
<dbReference type="InterPro" id="IPR025558">
    <property type="entry name" value="DUF4283"/>
</dbReference>
<dbReference type="EMBL" id="JAUUTY010000004">
    <property type="protein sequence ID" value="KAK1647317.1"/>
    <property type="molecule type" value="Genomic_DNA"/>
</dbReference>
<dbReference type="Pfam" id="PF14392">
    <property type="entry name" value="zf-CCHC_4"/>
    <property type="match status" value="1"/>
</dbReference>
<evidence type="ECO:0000259" key="2">
    <source>
        <dbReference type="Pfam" id="PF14111"/>
    </source>
</evidence>
<feature type="domain" description="DUF4283" evidence="2">
    <location>
        <begin position="58"/>
        <end position="130"/>
    </location>
</feature>
<organism evidence="4 5">
    <name type="scientific">Lolium multiflorum</name>
    <name type="common">Italian ryegrass</name>
    <name type="synonym">Lolium perenne subsp. multiflorum</name>
    <dbReference type="NCBI Taxonomy" id="4521"/>
    <lineage>
        <taxon>Eukaryota</taxon>
        <taxon>Viridiplantae</taxon>
        <taxon>Streptophyta</taxon>
        <taxon>Embryophyta</taxon>
        <taxon>Tracheophyta</taxon>
        <taxon>Spermatophyta</taxon>
        <taxon>Magnoliopsida</taxon>
        <taxon>Liliopsida</taxon>
        <taxon>Poales</taxon>
        <taxon>Poaceae</taxon>
        <taxon>BOP clade</taxon>
        <taxon>Pooideae</taxon>
        <taxon>Poodae</taxon>
        <taxon>Poeae</taxon>
        <taxon>Poeae Chloroplast Group 2 (Poeae type)</taxon>
        <taxon>Loliodinae</taxon>
        <taxon>Loliinae</taxon>
        <taxon>Lolium</taxon>
    </lineage>
</organism>
<evidence type="ECO:0000313" key="5">
    <source>
        <dbReference type="Proteomes" id="UP001231189"/>
    </source>
</evidence>
<dbReference type="Proteomes" id="UP001231189">
    <property type="component" value="Unassembled WGS sequence"/>
</dbReference>
<feature type="region of interest" description="Disordered" evidence="1">
    <location>
        <begin position="361"/>
        <end position="411"/>
    </location>
</feature>
<accession>A0AAD8S8A1</accession>
<keyword evidence="5" id="KW-1185">Reference proteome</keyword>
<dbReference type="InterPro" id="IPR040256">
    <property type="entry name" value="At4g02000-like"/>
</dbReference>
<sequence length="411" mass="45637">MAEREYGAAGEVLPRGGLPRGGGSGLAEKLESLTLTEEEQKVIVMDDREEDQSEAAFAIAGKVLVANEFHIQTIESALRPAWGNPRGLKFQSHGNNIFVATLESKRDVDRIWEGAPWMVGYHAVILENFDRCMRPREVVFGRMPIWVRCHDLPFNLLNKERAEFVASQIGEFIKLDQGGTNRGWGQSMRAKVWIDINKPLRRVLSFNSLKRGKIDTYEVQYERLPYFCFACGVLGHSDTFCNNPLPRKEDGSWEYDSSIRFLEIRKKKPQPTPVMKQDPAAKPPKIVVKPTWQAKTGQQQGGLDKGGPIINANTGQVKQAVFKFDAQTTGNYVEKPKAQRTLDLSGLPGDATALALVQANEEAQGTKRTAVLSSPSKVGEVRDPKKTKTDGEVSGDDDDMAAAAVQPRQDQ</sequence>
<dbReference type="AlphaFoldDB" id="A0AAD8S8A1"/>
<evidence type="ECO:0000259" key="3">
    <source>
        <dbReference type="Pfam" id="PF14392"/>
    </source>
</evidence>
<feature type="region of interest" description="Disordered" evidence="1">
    <location>
        <begin position="1"/>
        <end position="22"/>
    </location>
</feature>
<name>A0AAD8S8A1_LOLMU</name>
<evidence type="ECO:0000313" key="4">
    <source>
        <dbReference type="EMBL" id="KAK1647317.1"/>
    </source>
</evidence>
<dbReference type="PANTHER" id="PTHR31286">
    <property type="entry name" value="GLYCINE-RICH CELL WALL STRUCTURAL PROTEIN 1.8-LIKE"/>
    <property type="match status" value="1"/>
</dbReference>